<reference evidence="3 4" key="1">
    <citation type="submission" date="2020-10" db="EMBL/GenBank/DDBJ databases">
        <title>The Coptis chinensis genome and diversification of protoberbering-type alkaloids.</title>
        <authorList>
            <person name="Wang B."/>
            <person name="Shu S."/>
            <person name="Song C."/>
            <person name="Liu Y."/>
        </authorList>
    </citation>
    <scope>NUCLEOTIDE SEQUENCE [LARGE SCALE GENOMIC DNA]</scope>
    <source>
        <strain evidence="3">HL-2020</strain>
        <tissue evidence="3">Leaf</tissue>
    </source>
</reference>
<keyword evidence="4" id="KW-1185">Reference proteome</keyword>
<evidence type="ECO:0000313" key="3">
    <source>
        <dbReference type="EMBL" id="KAF9599710.1"/>
    </source>
</evidence>
<dbReference type="AlphaFoldDB" id="A0A835LLU5"/>
<name>A0A835LLU5_9MAGN</name>
<accession>A0A835LLU5</accession>
<sequence>MATPGSLPGSATSWSSMFSNPTTNFASGQLDWIETDMDLDVMDVLEEILMEGIEKWSNHIVGFFVDKRLPFPVVKRVLERTWETKAAYEIATDKELFYFKFQEEEDRQLVLETEPLFIAGRVFMLWTKKGINFITSRLGKPHCWDNATQMNLRLDYAKACVEVPISATYPDRLRFKLGGKEVVIVEYMWLPMICRVCNKLGHKEAKCPMKTNPVANETTNEEVRMDGVNTLLPPTVISPMMNGQGTNERNVVAQTTVLAHALLEVNQGPPQGNVMAQDLNGRNANSWAIITAMSPARETQRLNESNATPQYLAPTPTLAVESCILNAQRLHENISLSQAIVPFHDNEVVANTTIGVTLAQLHQTREEATKEKYRGFEAEHNQFQVLANNEEYLDDDISERRMIFSRIKVWSSRKEGPTEAKTRAQRRDNEEVTSPLSELVGKGKGTQNKNMKNAAGVSIQRMSSIESEPRTLSYDQIQYAREAALYVVNNKSSEEALSIFTEGMEQVMTSVGNEKRNLITEQDGDVEYQICRIQPGFMDSRDVASAPF</sequence>
<comment type="caution">
    <text evidence="3">The sequence shown here is derived from an EMBL/GenBank/DDBJ whole genome shotgun (WGS) entry which is preliminary data.</text>
</comment>
<dbReference type="InterPro" id="IPR040256">
    <property type="entry name" value="At4g02000-like"/>
</dbReference>
<dbReference type="PANTHER" id="PTHR31286:SF180">
    <property type="entry name" value="OS10G0362600 PROTEIN"/>
    <property type="match status" value="1"/>
</dbReference>
<feature type="region of interest" description="Disordered" evidence="1">
    <location>
        <begin position="414"/>
        <end position="434"/>
    </location>
</feature>
<evidence type="ECO:0000313" key="4">
    <source>
        <dbReference type="Proteomes" id="UP000631114"/>
    </source>
</evidence>
<dbReference type="OrthoDB" id="603047at2759"/>
<proteinExistence type="predicted"/>
<dbReference type="Pfam" id="PF14111">
    <property type="entry name" value="DUF4283"/>
    <property type="match status" value="1"/>
</dbReference>
<dbReference type="PANTHER" id="PTHR31286">
    <property type="entry name" value="GLYCINE-RICH CELL WALL STRUCTURAL PROTEIN 1.8-LIKE"/>
    <property type="match status" value="1"/>
</dbReference>
<gene>
    <name evidence="3" type="ORF">IFM89_001656</name>
</gene>
<dbReference type="InterPro" id="IPR025558">
    <property type="entry name" value="DUF4283"/>
</dbReference>
<dbReference type="EMBL" id="JADFTS010000006">
    <property type="protein sequence ID" value="KAF9599710.1"/>
    <property type="molecule type" value="Genomic_DNA"/>
</dbReference>
<feature type="compositionally biased region" description="Basic and acidic residues" evidence="1">
    <location>
        <begin position="414"/>
        <end position="430"/>
    </location>
</feature>
<dbReference type="Proteomes" id="UP000631114">
    <property type="component" value="Unassembled WGS sequence"/>
</dbReference>
<feature type="domain" description="DUF4283" evidence="2">
    <location>
        <begin position="53"/>
        <end position="125"/>
    </location>
</feature>
<evidence type="ECO:0000256" key="1">
    <source>
        <dbReference type="SAM" id="MobiDB-lite"/>
    </source>
</evidence>
<protein>
    <recommendedName>
        <fullName evidence="2">DUF4283 domain-containing protein</fullName>
    </recommendedName>
</protein>
<organism evidence="3 4">
    <name type="scientific">Coptis chinensis</name>
    <dbReference type="NCBI Taxonomy" id="261450"/>
    <lineage>
        <taxon>Eukaryota</taxon>
        <taxon>Viridiplantae</taxon>
        <taxon>Streptophyta</taxon>
        <taxon>Embryophyta</taxon>
        <taxon>Tracheophyta</taxon>
        <taxon>Spermatophyta</taxon>
        <taxon>Magnoliopsida</taxon>
        <taxon>Ranunculales</taxon>
        <taxon>Ranunculaceae</taxon>
        <taxon>Coptidoideae</taxon>
        <taxon>Coptis</taxon>
    </lineage>
</organism>
<evidence type="ECO:0000259" key="2">
    <source>
        <dbReference type="Pfam" id="PF14111"/>
    </source>
</evidence>